<feature type="non-terminal residue" evidence="2">
    <location>
        <position position="253"/>
    </location>
</feature>
<reference evidence="2 3" key="1">
    <citation type="journal article" date="2018" name="Nat. Ecol. Evol.">
        <title>Pezizomycetes genomes reveal the molecular basis of ectomycorrhizal truffle lifestyle.</title>
        <authorList>
            <person name="Murat C."/>
            <person name="Payen T."/>
            <person name="Noel B."/>
            <person name="Kuo A."/>
            <person name="Morin E."/>
            <person name="Chen J."/>
            <person name="Kohler A."/>
            <person name="Krizsan K."/>
            <person name="Balestrini R."/>
            <person name="Da Silva C."/>
            <person name="Montanini B."/>
            <person name="Hainaut M."/>
            <person name="Levati E."/>
            <person name="Barry K.W."/>
            <person name="Belfiori B."/>
            <person name="Cichocki N."/>
            <person name="Clum A."/>
            <person name="Dockter R.B."/>
            <person name="Fauchery L."/>
            <person name="Guy J."/>
            <person name="Iotti M."/>
            <person name="Le Tacon F."/>
            <person name="Lindquist E.A."/>
            <person name="Lipzen A."/>
            <person name="Malagnac F."/>
            <person name="Mello A."/>
            <person name="Molinier V."/>
            <person name="Miyauchi S."/>
            <person name="Poulain J."/>
            <person name="Riccioni C."/>
            <person name="Rubini A."/>
            <person name="Sitrit Y."/>
            <person name="Splivallo R."/>
            <person name="Traeger S."/>
            <person name="Wang M."/>
            <person name="Zifcakova L."/>
            <person name="Wipf D."/>
            <person name="Zambonelli A."/>
            <person name="Paolocci F."/>
            <person name="Nowrousian M."/>
            <person name="Ottonello S."/>
            <person name="Baldrian P."/>
            <person name="Spatafora J.W."/>
            <person name="Henrissat B."/>
            <person name="Nagy L.G."/>
            <person name="Aury J.M."/>
            <person name="Wincker P."/>
            <person name="Grigoriev I.V."/>
            <person name="Bonfante P."/>
            <person name="Martin F.M."/>
        </authorList>
    </citation>
    <scope>NUCLEOTIDE SEQUENCE [LARGE SCALE GENOMIC DNA]</scope>
    <source>
        <strain evidence="2 3">RN42</strain>
    </source>
</reference>
<dbReference type="InterPro" id="IPR043729">
    <property type="entry name" value="DUF5672"/>
</dbReference>
<keyword evidence="3" id="KW-1185">Reference proteome</keyword>
<dbReference type="OrthoDB" id="10025998at2759"/>
<protein>
    <recommendedName>
        <fullName evidence="1">DUF5672 domain-containing protein</fullName>
    </recommendedName>
</protein>
<sequence length="253" mass="29115">TPYNGTKLALLIEDRPLATTTPVLLYFMTVVPPEWKFLYLGSPESIAFLNHSLPIQHFVNSGKLEMRLLDPRMKLHGQEELSRTFTARWFYEEPKMSPCYDCPEFLLNFQTDSMICSNSGQDLNSWLMWDWVGAPWLEQDIMGGNGGLSLRRISKVLKVLEMEQREDDDPQLEDLWLSRRVGVLPGAVVPNGTISKTFSVESIWYEAPLGYHTGWEGLYLPGDVWGTREKREWILKGYCPEMRMATQVKSAVF</sequence>
<feature type="non-terminal residue" evidence="2">
    <location>
        <position position="1"/>
    </location>
</feature>
<dbReference type="AlphaFoldDB" id="A0A3N4IP38"/>
<dbReference type="Pfam" id="PF18922">
    <property type="entry name" value="DUF5672"/>
    <property type="match status" value="1"/>
</dbReference>
<dbReference type="Proteomes" id="UP000275078">
    <property type="component" value="Unassembled WGS sequence"/>
</dbReference>
<evidence type="ECO:0000313" key="3">
    <source>
        <dbReference type="Proteomes" id="UP000275078"/>
    </source>
</evidence>
<feature type="domain" description="DUF5672" evidence="1">
    <location>
        <begin position="64"/>
        <end position="212"/>
    </location>
</feature>
<organism evidence="2 3">
    <name type="scientific">Ascobolus immersus RN42</name>
    <dbReference type="NCBI Taxonomy" id="1160509"/>
    <lineage>
        <taxon>Eukaryota</taxon>
        <taxon>Fungi</taxon>
        <taxon>Dikarya</taxon>
        <taxon>Ascomycota</taxon>
        <taxon>Pezizomycotina</taxon>
        <taxon>Pezizomycetes</taxon>
        <taxon>Pezizales</taxon>
        <taxon>Ascobolaceae</taxon>
        <taxon>Ascobolus</taxon>
    </lineage>
</organism>
<dbReference type="STRING" id="1160509.A0A3N4IP38"/>
<proteinExistence type="predicted"/>
<gene>
    <name evidence="2" type="ORF">BJ508DRAFT_196802</name>
</gene>
<evidence type="ECO:0000259" key="1">
    <source>
        <dbReference type="Pfam" id="PF18922"/>
    </source>
</evidence>
<evidence type="ECO:0000313" key="2">
    <source>
        <dbReference type="EMBL" id="RPA87942.1"/>
    </source>
</evidence>
<accession>A0A3N4IP38</accession>
<name>A0A3N4IP38_ASCIM</name>
<dbReference type="EMBL" id="ML119645">
    <property type="protein sequence ID" value="RPA87942.1"/>
    <property type="molecule type" value="Genomic_DNA"/>
</dbReference>